<dbReference type="GO" id="GO:0009097">
    <property type="term" value="P:isoleucine biosynthetic process"/>
    <property type="evidence" value="ECO:0007669"/>
    <property type="project" value="TreeGrafter"/>
</dbReference>
<dbReference type="GO" id="GO:0003941">
    <property type="term" value="F:L-serine ammonia-lyase activity"/>
    <property type="evidence" value="ECO:0007669"/>
    <property type="project" value="UniProtKB-EC"/>
</dbReference>
<evidence type="ECO:0000256" key="5">
    <source>
        <dbReference type="ARBA" id="ARBA00023239"/>
    </source>
</evidence>
<proteinExistence type="inferred from homology"/>
<dbReference type="STRING" id="634500.EbC_24820"/>
<dbReference type="EMBL" id="FP236843">
    <property type="protein sequence ID" value="CAX60013.1"/>
    <property type="molecule type" value="Genomic_DNA"/>
</dbReference>
<dbReference type="GeneID" id="90512474"/>
<dbReference type="GO" id="GO:0004794">
    <property type="term" value="F:threonine deaminase activity"/>
    <property type="evidence" value="ECO:0007669"/>
    <property type="project" value="TreeGrafter"/>
</dbReference>
<dbReference type="GO" id="GO:0006565">
    <property type="term" value="P:L-serine catabolic process"/>
    <property type="evidence" value="ECO:0007669"/>
    <property type="project" value="TreeGrafter"/>
</dbReference>
<dbReference type="HOGENOM" id="CLU_021152_3_0_6"/>
<gene>
    <name evidence="8" type="ordered locus">EbC_24820</name>
</gene>
<dbReference type="InterPro" id="IPR050147">
    <property type="entry name" value="Ser/Thr_Dehydratase"/>
</dbReference>
<accession>D8MT56</accession>
<evidence type="ECO:0000256" key="4">
    <source>
        <dbReference type="ARBA" id="ARBA00022898"/>
    </source>
</evidence>
<feature type="domain" description="Tryptophan synthase beta chain-like PALP" evidence="7">
    <location>
        <begin position="6"/>
        <end position="289"/>
    </location>
</feature>
<dbReference type="AlphaFoldDB" id="D8MT56"/>
<dbReference type="Proteomes" id="UP000008793">
    <property type="component" value="Chromosome"/>
</dbReference>
<dbReference type="eggNOG" id="COG1171">
    <property type="taxonomic scope" value="Bacteria"/>
</dbReference>
<comment type="similarity">
    <text evidence="2">Belongs to the serine/threonine dehydratase family.</text>
</comment>
<evidence type="ECO:0000256" key="6">
    <source>
        <dbReference type="ARBA" id="ARBA00049406"/>
    </source>
</evidence>
<reference evidence="8 9" key="1">
    <citation type="journal article" date="2010" name="BMC Genomics">
        <title>Genome comparison of the epiphytic bacteria Erwinia billingiae and E. tasmaniensis with the pear pathogen E. pyrifoliae.</title>
        <authorList>
            <person name="Kube M."/>
            <person name="Migdoll A.M."/>
            <person name="Gehring I."/>
            <person name="Heitmann K."/>
            <person name="Mayer Y."/>
            <person name="Kuhl H."/>
            <person name="Knaust F."/>
            <person name="Geider K."/>
            <person name="Reinhardt R."/>
        </authorList>
    </citation>
    <scope>NUCLEOTIDE SEQUENCE [LARGE SCALE GENOMIC DNA]</scope>
    <source>
        <strain evidence="8 9">Eb661</strain>
    </source>
</reference>
<dbReference type="InterPro" id="IPR001926">
    <property type="entry name" value="TrpB-like_PALP"/>
</dbReference>
<protein>
    <recommendedName>
        <fullName evidence="3">L-serine ammonia-lyase</fullName>
        <ecNumber evidence="3">4.3.1.17</ecNumber>
    </recommendedName>
</protein>
<keyword evidence="4" id="KW-0663">Pyridoxal phosphate</keyword>
<keyword evidence="9" id="KW-1185">Reference proteome</keyword>
<dbReference type="Gene3D" id="3.40.50.1100">
    <property type="match status" value="2"/>
</dbReference>
<evidence type="ECO:0000256" key="3">
    <source>
        <dbReference type="ARBA" id="ARBA00012093"/>
    </source>
</evidence>
<dbReference type="PANTHER" id="PTHR48078:SF2">
    <property type="entry name" value="CATABOLIC L-SERINE_THREONINE DEHYDRATASE"/>
    <property type="match status" value="1"/>
</dbReference>
<dbReference type="EC" id="4.3.1.17" evidence="3"/>
<evidence type="ECO:0000259" key="7">
    <source>
        <dbReference type="Pfam" id="PF00291"/>
    </source>
</evidence>
<evidence type="ECO:0000313" key="8">
    <source>
        <dbReference type="EMBL" id="CAX60013.1"/>
    </source>
</evidence>
<name>D8MT56_ERWBE</name>
<evidence type="ECO:0000256" key="1">
    <source>
        <dbReference type="ARBA" id="ARBA00001933"/>
    </source>
</evidence>
<dbReference type="GO" id="GO:0006567">
    <property type="term" value="P:L-threonine catabolic process"/>
    <property type="evidence" value="ECO:0007669"/>
    <property type="project" value="TreeGrafter"/>
</dbReference>
<dbReference type="RefSeq" id="WP_013202499.1">
    <property type="nucleotide sequence ID" value="NC_014306.1"/>
</dbReference>
<dbReference type="PANTHER" id="PTHR48078">
    <property type="entry name" value="THREONINE DEHYDRATASE, MITOCHONDRIAL-RELATED"/>
    <property type="match status" value="1"/>
</dbReference>
<sequence>MTISLQTPLISSLPLSQLNQCNVWLKMESAQPSGSFKLRSASHACQFYAAKGAKGFVSSSGGNAGIAVAHSGRQLNIPVTVVVPETTSSRARQLIQQEGAQLIVHGRNWSEANDHALSLTSDTNVYVHPFDNPLLWQGISTLIDEVIEAGVIPDAVVLSVGGGSLLSGIALGLEKHQLKNIPIYVAETFGTASLNASMQAKKLVRLEQVSGIATTLAASQVCENAFNVSQQFDVKSLLVSDDETVEACKLFLNDHRVLVEPACGASLSLMYKNRIGFKPEDNVLVIVCGGASVTHEMLMEYQPTR</sequence>
<comment type="cofactor">
    <cofactor evidence="1">
        <name>pyridoxal 5'-phosphate</name>
        <dbReference type="ChEBI" id="CHEBI:597326"/>
    </cofactor>
</comment>
<dbReference type="KEGG" id="ebi:EbC_24820"/>
<dbReference type="InterPro" id="IPR036052">
    <property type="entry name" value="TrpB-like_PALP_sf"/>
</dbReference>
<organism evidence="9">
    <name type="scientific">Erwinia billingiae (strain Eb661)</name>
    <dbReference type="NCBI Taxonomy" id="634500"/>
    <lineage>
        <taxon>Bacteria</taxon>
        <taxon>Pseudomonadati</taxon>
        <taxon>Pseudomonadota</taxon>
        <taxon>Gammaproteobacteria</taxon>
        <taxon>Enterobacterales</taxon>
        <taxon>Erwiniaceae</taxon>
        <taxon>Erwinia</taxon>
    </lineage>
</organism>
<dbReference type="SUPFAM" id="SSF53686">
    <property type="entry name" value="Tryptophan synthase beta subunit-like PLP-dependent enzymes"/>
    <property type="match status" value="1"/>
</dbReference>
<evidence type="ECO:0000313" key="9">
    <source>
        <dbReference type="Proteomes" id="UP000008793"/>
    </source>
</evidence>
<evidence type="ECO:0000256" key="2">
    <source>
        <dbReference type="ARBA" id="ARBA00010869"/>
    </source>
</evidence>
<dbReference type="Pfam" id="PF00291">
    <property type="entry name" value="PALP"/>
    <property type="match status" value="1"/>
</dbReference>
<comment type="catalytic activity">
    <reaction evidence="6">
        <text>L-serine = pyruvate + NH4(+)</text>
        <dbReference type="Rhea" id="RHEA:19169"/>
        <dbReference type="ChEBI" id="CHEBI:15361"/>
        <dbReference type="ChEBI" id="CHEBI:28938"/>
        <dbReference type="ChEBI" id="CHEBI:33384"/>
        <dbReference type="EC" id="4.3.1.17"/>
    </reaction>
</comment>
<keyword evidence="5" id="KW-0456">Lyase</keyword>